<dbReference type="InterPro" id="IPR033900">
    <property type="entry name" value="Gram_neg_porin_domain"/>
</dbReference>
<dbReference type="GO" id="GO:0015288">
    <property type="term" value="F:porin activity"/>
    <property type="evidence" value="ECO:0007669"/>
    <property type="project" value="InterPro"/>
</dbReference>
<proteinExistence type="predicted"/>
<dbReference type="Pfam" id="PF13609">
    <property type="entry name" value="Porin_4"/>
    <property type="match status" value="1"/>
</dbReference>
<sequence length="364" mass="39409">MRQLPLSRLAIPAASSVLLALPHTAAAQDSTFNFYGQLNFGLWSVDDGTQSESFITDNDNSNTRVGAIWESGLANGGKLKFHFETALGLRGSSSVTLDDTGLDFDWRRTELRKVEVVYTTPGIGAFSFGQGSTATDGFSEADFSGTSVIAYSAIGDLAGNIAFRPQGGAPSAVDIGDAFSNFDGARRFRVRYDSPDFSGFGVSVSAGEEVLREGDDREFYDLGLKYARDFGDIKMDARLGYSWIDSDEELAIGSLAMLHEPTGLNAAISTGRQQEGDDDFIYVKLGYIQDWFPAGSTAVSLDLYEGNDFAITGSESSSVGLGIVQRLDRHNVEIYATYRTLSFDSTGTNLEDIDVMALGARWKF</sequence>
<reference evidence="3" key="1">
    <citation type="submission" date="2021-07" db="EMBL/GenBank/DDBJ databases">
        <title>Roseobacter insulae sp. nov., isolated from a tidal flat.</title>
        <authorList>
            <person name="Park S."/>
            <person name="Yoon J.-H."/>
        </authorList>
    </citation>
    <scope>NUCLEOTIDE SEQUENCE</scope>
    <source>
        <strain evidence="3">YSTF-M11</strain>
    </source>
</reference>
<comment type="caution">
    <text evidence="3">The sequence shown here is derived from an EMBL/GenBank/DDBJ whole genome shotgun (WGS) entry which is preliminary data.</text>
</comment>
<evidence type="ECO:0000256" key="1">
    <source>
        <dbReference type="SAM" id="SignalP"/>
    </source>
</evidence>
<accession>A0A9X1FTI4</accession>
<feature type="chain" id="PRO_5040827784" evidence="1">
    <location>
        <begin position="28"/>
        <end position="364"/>
    </location>
</feature>
<protein>
    <submittedName>
        <fullName evidence="3">Porin</fullName>
    </submittedName>
</protein>
<name>A0A9X1FTI4_9RHOB</name>
<dbReference type="AlphaFoldDB" id="A0A9X1FTI4"/>
<keyword evidence="4" id="KW-1185">Reference proteome</keyword>
<evidence type="ECO:0000313" key="3">
    <source>
        <dbReference type="EMBL" id="MBW4707119.1"/>
    </source>
</evidence>
<dbReference type="GO" id="GO:0016020">
    <property type="term" value="C:membrane"/>
    <property type="evidence" value="ECO:0007669"/>
    <property type="project" value="InterPro"/>
</dbReference>
<feature type="domain" description="Porin" evidence="2">
    <location>
        <begin position="14"/>
        <end position="344"/>
    </location>
</feature>
<gene>
    <name evidence="3" type="ORF">KX928_04900</name>
</gene>
<keyword evidence="1" id="KW-0732">Signal</keyword>
<organism evidence="3 4">
    <name type="scientific">Roseobacter insulae</name>
    <dbReference type="NCBI Taxonomy" id="2859783"/>
    <lineage>
        <taxon>Bacteria</taxon>
        <taxon>Pseudomonadati</taxon>
        <taxon>Pseudomonadota</taxon>
        <taxon>Alphaproteobacteria</taxon>
        <taxon>Rhodobacterales</taxon>
        <taxon>Roseobacteraceae</taxon>
        <taxon>Roseobacter</taxon>
    </lineage>
</organism>
<dbReference type="RefSeq" id="WP_219499588.1">
    <property type="nucleotide sequence ID" value="NZ_JAHXDN010000001.1"/>
</dbReference>
<dbReference type="EMBL" id="JAHXDN010000001">
    <property type="protein sequence ID" value="MBW4707119.1"/>
    <property type="molecule type" value="Genomic_DNA"/>
</dbReference>
<feature type="signal peptide" evidence="1">
    <location>
        <begin position="1"/>
        <end position="27"/>
    </location>
</feature>
<evidence type="ECO:0000313" key="4">
    <source>
        <dbReference type="Proteomes" id="UP001138661"/>
    </source>
</evidence>
<dbReference type="Proteomes" id="UP001138661">
    <property type="component" value="Unassembled WGS sequence"/>
</dbReference>
<evidence type="ECO:0000259" key="2">
    <source>
        <dbReference type="Pfam" id="PF13609"/>
    </source>
</evidence>